<dbReference type="InterPro" id="IPR011989">
    <property type="entry name" value="ARM-like"/>
</dbReference>
<dbReference type="Gene3D" id="1.25.10.10">
    <property type="entry name" value="Leucine-rich Repeat Variant"/>
    <property type="match status" value="2"/>
</dbReference>
<dbReference type="SUPFAM" id="SSF48371">
    <property type="entry name" value="ARM repeat"/>
    <property type="match status" value="1"/>
</dbReference>
<evidence type="ECO:0000313" key="7">
    <source>
        <dbReference type="Proteomes" id="UP000703661"/>
    </source>
</evidence>
<evidence type="ECO:0000313" key="6">
    <source>
        <dbReference type="EMBL" id="KAG0007380.1"/>
    </source>
</evidence>
<dbReference type="GO" id="GO:0016192">
    <property type="term" value="P:vesicle-mediated transport"/>
    <property type="evidence" value="ECO:0007669"/>
    <property type="project" value="InterPro"/>
</dbReference>
<dbReference type="GO" id="GO:0030117">
    <property type="term" value="C:membrane coat"/>
    <property type="evidence" value="ECO:0007669"/>
    <property type="project" value="InterPro"/>
</dbReference>
<dbReference type="EMBL" id="JAAAID010002379">
    <property type="protein sequence ID" value="KAG0007380.1"/>
    <property type="molecule type" value="Genomic_DNA"/>
</dbReference>
<dbReference type="GO" id="GO:0006886">
    <property type="term" value="P:intracellular protein transport"/>
    <property type="evidence" value="ECO:0007669"/>
    <property type="project" value="InterPro"/>
</dbReference>
<comment type="subcellular location">
    <subcellularLocation>
        <location evidence="1">Endomembrane system</location>
    </subcellularLocation>
</comment>
<evidence type="ECO:0000256" key="4">
    <source>
        <dbReference type="ARBA" id="ARBA00023136"/>
    </source>
</evidence>
<proteinExistence type="predicted"/>
<gene>
    <name evidence="6" type="primary">AP4E1</name>
    <name evidence="6" type="ORF">BGZ80_004720</name>
</gene>
<dbReference type="AlphaFoldDB" id="A0A9P6MN05"/>
<accession>A0A9P6MN05</accession>
<dbReference type="InterPro" id="IPR050840">
    <property type="entry name" value="Adaptor_Complx_Large_Subunit"/>
</dbReference>
<dbReference type="GO" id="GO:0012505">
    <property type="term" value="C:endomembrane system"/>
    <property type="evidence" value="ECO:0007669"/>
    <property type="project" value="UniProtKB-SubCell"/>
</dbReference>
<dbReference type="OrthoDB" id="29308at2759"/>
<keyword evidence="4" id="KW-0472">Membrane</keyword>
<keyword evidence="2" id="KW-0813">Transport</keyword>
<dbReference type="InterPro" id="IPR002553">
    <property type="entry name" value="Clathrin/coatomer_adapt-like_N"/>
</dbReference>
<reference evidence="6" key="1">
    <citation type="journal article" date="2020" name="Fungal Divers.">
        <title>Resolving the Mortierellaceae phylogeny through synthesis of multi-gene phylogenetics and phylogenomics.</title>
        <authorList>
            <person name="Vandepol N."/>
            <person name="Liber J."/>
            <person name="Desiro A."/>
            <person name="Na H."/>
            <person name="Kennedy M."/>
            <person name="Barry K."/>
            <person name="Grigoriev I.V."/>
            <person name="Miller A.N."/>
            <person name="O'Donnell K."/>
            <person name="Stajich J.E."/>
            <person name="Bonito G."/>
        </authorList>
    </citation>
    <scope>NUCLEOTIDE SEQUENCE</scope>
    <source>
        <strain evidence="6">NRRL 2769</strain>
    </source>
</reference>
<evidence type="ECO:0000256" key="3">
    <source>
        <dbReference type="ARBA" id="ARBA00022927"/>
    </source>
</evidence>
<keyword evidence="7" id="KW-1185">Reference proteome</keyword>
<name>A0A9P6MN05_9FUNG</name>
<feature type="domain" description="Clathrin/coatomer adaptor adaptin-like N-terminal" evidence="5">
    <location>
        <begin position="86"/>
        <end position="551"/>
    </location>
</feature>
<evidence type="ECO:0000259" key="5">
    <source>
        <dbReference type="Pfam" id="PF01602"/>
    </source>
</evidence>
<protein>
    <submittedName>
        <fullName evidence="6">AP-4 complex subunit epsilon-1</fullName>
    </submittedName>
</protein>
<evidence type="ECO:0000256" key="1">
    <source>
        <dbReference type="ARBA" id="ARBA00004308"/>
    </source>
</evidence>
<evidence type="ECO:0000256" key="2">
    <source>
        <dbReference type="ARBA" id="ARBA00022448"/>
    </source>
</evidence>
<dbReference type="PANTHER" id="PTHR22780">
    <property type="entry name" value="ADAPTIN, ALPHA/GAMMA/EPSILON"/>
    <property type="match status" value="1"/>
</dbReference>
<sequence>MDFSRKLFSSLAGNQTVDSGRAVQDAKAFSDESLVSLKQNISNPNISTSAMKENMLRLIYGEMMGQDVQFGAIYALKLAQSGQTVAEKRAELIVPYLDKIKESLYDPEPSVMSAALGFFAAVAQDHAKEVQDLVTVLVKILQQVVDGKLPKGYSYHGTAAPWIQIRCLQIMARLGHRDFRYMHEFSSVQFSSVQKNASKTMTPVIMGAFHKARQGVDAAFAIILELCHSKDPSRNPLLIIPKFATSSNQNLKYLGISMLCQVQADAWSDSWWSEELLSAVVQALESRDTSIQRRALDLLYRMLTIDNSENIIERLVYAFYQEQELVEKQGSGSEICTSSRREYIPSRKEKILGQILDAAERFGKSEEWYLDLIFGLLQSGGSGVTMQTCEKIKRVVEQGARSPAFNTTHLRVLAVGKTMQVLAHRDYNLNAKINGNPHYALAYFALWVLGEYGDNAEDWSLSTIFETLARCLLINQDPLIQEYTLTALTKAALKSVPNGIPKSISTIVRNQMLRQPPSFPQPLLFHDQSYSLFTSSVDIHQRAQEFLMIAELAS</sequence>
<organism evidence="6 7">
    <name type="scientific">Entomortierella chlamydospora</name>
    <dbReference type="NCBI Taxonomy" id="101097"/>
    <lineage>
        <taxon>Eukaryota</taxon>
        <taxon>Fungi</taxon>
        <taxon>Fungi incertae sedis</taxon>
        <taxon>Mucoromycota</taxon>
        <taxon>Mortierellomycotina</taxon>
        <taxon>Mortierellomycetes</taxon>
        <taxon>Mortierellales</taxon>
        <taxon>Mortierellaceae</taxon>
        <taxon>Entomortierella</taxon>
    </lineage>
</organism>
<dbReference type="Proteomes" id="UP000703661">
    <property type="component" value="Unassembled WGS sequence"/>
</dbReference>
<comment type="caution">
    <text evidence="6">The sequence shown here is derived from an EMBL/GenBank/DDBJ whole genome shotgun (WGS) entry which is preliminary data.</text>
</comment>
<dbReference type="Pfam" id="PF01602">
    <property type="entry name" value="Adaptin_N"/>
    <property type="match status" value="1"/>
</dbReference>
<dbReference type="InterPro" id="IPR016024">
    <property type="entry name" value="ARM-type_fold"/>
</dbReference>
<keyword evidence="3" id="KW-0653">Protein transport</keyword>